<dbReference type="Gene3D" id="3.40.50.2300">
    <property type="match status" value="1"/>
</dbReference>
<dbReference type="InterPro" id="IPR036388">
    <property type="entry name" value="WH-like_DNA-bd_sf"/>
</dbReference>
<dbReference type="CDD" id="cd17574">
    <property type="entry name" value="REC_OmpR"/>
    <property type="match status" value="1"/>
</dbReference>
<evidence type="ECO:0000256" key="7">
    <source>
        <dbReference type="PROSITE-ProRule" id="PRU00169"/>
    </source>
</evidence>
<feature type="modified residue" description="4-aspartylphosphate" evidence="7">
    <location>
        <position position="53"/>
    </location>
</feature>
<dbReference type="PROSITE" id="PS50110">
    <property type="entry name" value="RESPONSE_REGULATORY"/>
    <property type="match status" value="1"/>
</dbReference>
<dbReference type="Proteomes" id="UP000214606">
    <property type="component" value="Chromosome"/>
</dbReference>
<dbReference type="FunFam" id="3.40.50.2300:FF:000001">
    <property type="entry name" value="DNA-binding response regulator PhoB"/>
    <property type="match status" value="1"/>
</dbReference>
<dbReference type="SUPFAM" id="SSF46894">
    <property type="entry name" value="C-terminal effector domain of the bipartite response regulators"/>
    <property type="match status" value="1"/>
</dbReference>
<dbReference type="RefSeq" id="WP_094245772.1">
    <property type="nucleotide sequence ID" value="NZ_CP017703.1"/>
</dbReference>
<evidence type="ECO:0000256" key="8">
    <source>
        <dbReference type="PROSITE-ProRule" id="PRU01091"/>
    </source>
</evidence>
<dbReference type="Pfam" id="PF00072">
    <property type="entry name" value="Response_reg"/>
    <property type="match status" value="1"/>
</dbReference>
<organism evidence="11 12">
    <name type="scientific">Aeribacillus pallidus</name>
    <dbReference type="NCBI Taxonomy" id="33936"/>
    <lineage>
        <taxon>Bacteria</taxon>
        <taxon>Bacillati</taxon>
        <taxon>Bacillota</taxon>
        <taxon>Bacilli</taxon>
        <taxon>Bacillales</taxon>
        <taxon>Bacillaceae</taxon>
        <taxon>Aeribacillus</taxon>
    </lineage>
</organism>
<dbReference type="PROSITE" id="PS51755">
    <property type="entry name" value="OMPR_PHOB"/>
    <property type="match status" value="1"/>
</dbReference>
<name>A0A223E7I8_9BACI</name>
<dbReference type="InterPro" id="IPR011006">
    <property type="entry name" value="CheY-like_superfamily"/>
</dbReference>
<dbReference type="Gene3D" id="6.10.250.690">
    <property type="match status" value="1"/>
</dbReference>
<dbReference type="SMART" id="SM00862">
    <property type="entry name" value="Trans_reg_C"/>
    <property type="match status" value="1"/>
</dbReference>
<dbReference type="KEGG" id="apak:AP3564_13930"/>
<feature type="domain" description="Response regulatory" evidence="9">
    <location>
        <begin position="4"/>
        <end position="119"/>
    </location>
</feature>
<dbReference type="Pfam" id="PF00486">
    <property type="entry name" value="Trans_reg_C"/>
    <property type="match status" value="1"/>
</dbReference>
<evidence type="ECO:0000313" key="11">
    <source>
        <dbReference type="EMBL" id="ASS91170.1"/>
    </source>
</evidence>
<dbReference type="GO" id="GO:0000156">
    <property type="term" value="F:phosphorelay response regulator activity"/>
    <property type="evidence" value="ECO:0007669"/>
    <property type="project" value="TreeGrafter"/>
</dbReference>
<evidence type="ECO:0000259" key="10">
    <source>
        <dbReference type="PROSITE" id="PS51755"/>
    </source>
</evidence>
<evidence type="ECO:0000313" key="12">
    <source>
        <dbReference type="Proteomes" id="UP000214606"/>
    </source>
</evidence>
<reference evidence="11 12" key="1">
    <citation type="submission" date="2016-10" db="EMBL/GenBank/DDBJ databases">
        <title>The whole genome sequencing and assembly of Aeribacillus pallidus KCTC3564 strain.</title>
        <authorList>
            <person name="Lee Y.-J."/>
            <person name="Park M.-K."/>
            <person name="Yi H."/>
            <person name="Bahn Y.-S."/>
            <person name="Kim J.F."/>
            <person name="Lee D.-W."/>
        </authorList>
    </citation>
    <scope>NUCLEOTIDE SEQUENCE [LARGE SCALE GENOMIC DNA]</scope>
    <source>
        <strain evidence="11 12">KCTC3564</strain>
    </source>
</reference>
<sequence length="227" mass="26529">MSTPILVVEDDAKIRQLVKIYLEKEGYEVSEAGDGEMGMDMFLKRSPCLIILDLMLPKMNGIELCKQIRQDWKHDVPIIMLTAKIREEDRVAGLQAGADDYVIKPFSPRELVARVEAVLRRTEQRCNKISYNGLTIKLRRGEVWLHGRQIHLTQSEFRLLHFFMQHPNQILSWEQLLEQLYPNGEKWVMERTIDVHIGKLREKLEDNPSQPKWIQTVRGMGYKFVAS</sequence>
<evidence type="ECO:0000256" key="6">
    <source>
        <dbReference type="ARBA" id="ARBA00023163"/>
    </source>
</evidence>
<keyword evidence="6" id="KW-0804">Transcription</keyword>
<dbReference type="PANTHER" id="PTHR48111">
    <property type="entry name" value="REGULATOR OF RPOS"/>
    <property type="match status" value="1"/>
</dbReference>
<dbReference type="PANTHER" id="PTHR48111:SF40">
    <property type="entry name" value="PHOSPHATE REGULON TRANSCRIPTIONAL REGULATORY PROTEIN PHOB"/>
    <property type="match status" value="1"/>
</dbReference>
<dbReference type="SUPFAM" id="SSF52172">
    <property type="entry name" value="CheY-like"/>
    <property type="match status" value="1"/>
</dbReference>
<dbReference type="AlphaFoldDB" id="A0A223E7I8"/>
<keyword evidence="2 7" id="KW-0597">Phosphoprotein</keyword>
<feature type="domain" description="OmpR/PhoB-type" evidence="10">
    <location>
        <begin position="126"/>
        <end position="226"/>
    </location>
</feature>
<dbReference type="InterPro" id="IPR016032">
    <property type="entry name" value="Sig_transdc_resp-reg_C-effctor"/>
</dbReference>
<dbReference type="GO" id="GO:0006355">
    <property type="term" value="P:regulation of DNA-templated transcription"/>
    <property type="evidence" value="ECO:0007669"/>
    <property type="project" value="InterPro"/>
</dbReference>
<dbReference type="InterPro" id="IPR001867">
    <property type="entry name" value="OmpR/PhoB-type_DNA-bd"/>
</dbReference>
<comment type="subcellular location">
    <subcellularLocation>
        <location evidence="1">Cytoplasm</location>
    </subcellularLocation>
</comment>
<dbReference type="CDD" id="cd00383">
    <property type="entry name" value="trans_reg_C"/>
    <property type="match status" value="1"/>
</dbReference>
<keyword evidence="3" id="KW-0902">Two-component regulatory system</keyword>
<gene>
    <name evidence="11" type="ORF">AP3564_13930</name>
</gene>
<feature type="DNA-binding region" description="OmpR/PhoB-type" evidence="8">
    <location>
        <begin position="126"/>
        <end position="226"/>
    </location>
</feature>
<evidence type="ECO:0000256" key="2">
    <source>
        <dbReference type="ARBA" id="ARBA00022553"/>
    </source>
</evidence>
<dbReference type="GO" id="GO:0000976">
    <property type="term" value="F:transcription cis-regulatory region binding"/>
    <property type="evidence" value="ECO:0007669"/>
    <property type="project" value="TreeGrafter"/>
</dbReference>
<evidence type="ECO:0000256" key="4">
    <source>
        <dbReference type="ARBA" id="ARBA00023015"/>
    </source>
</evidence>
<dbReference type="GO" id="GO:0032993">
    <property type="term" value="C:protein-DNA complex"/>
    <property type="evidence" value="ECO:0007669"/>
    <property type="project" value="TreeGrafter"/>
</dbReference>
<keyword evidence="4" id="KW-0805">Transcription regulation</keyword>
<dbReference type="EMBL" id="CP017703">
    <property type="protein sequence ID" value="ASS91170.1"/>
    <property type="molecule type" value="Genomic_DNA"/>
</dbReference>
<dbReference type="Gene3D" id="1.10.10.10">
    <property type="entry name" value="Winged helix-like DNA-binding domain superfamily/Winged helix DNA-binding domain"/>
    <property type="match status" value="1"/>
</dbReference>
<accession>A0A223E7I8</accession>
<dbReference type="SMART" id="SM00448">
    <property type="entry name" value="REC"/>
    <property type="match status" value="1"/>
</dbReference>
<dbReference type="InterPro" id="IPR039420">
    <property type="entry name" value="WalR-like"/>
</dbReference>
<dbReference type="FunFam" id="1.10.10.10:FF:000018">
    <property type="entry name" value="DNA-binding response regulator ResD"/>
    <property type="match status" value="1"/>
</dbReference>
<dbReference type="InterPro" id="IPR001789">
    <property type="entry name" value="Sig_transdc_resp-reg_receiver"/>
</dbReference>
<protein>
    <submittedName>
        <fullName evidence="11">DNA-binding response regulator</fullName>
    </submittedName>
</protein>
<evidence type="ECO:0000259" key="9">
    <source>
        <dbReference type="PROSITE" id="PS50110"/>
    </source>
</evidence>
<keyword evidence="5 8" id="KW-0238">DNA-binding</keyword>
<evidence type="ECO:0000256" key="5">
    <source>
        <dbReference type="ARBA" id="ARBA00023125"/>
    </source>
</evidence>
<evidence type="ECO:0000256" key="1">
    <source>
        <dbReference type="ARBA" id="ARBA00004496"/>
    </source>
</evidence>
<proteinExistence type="predicted"/>
<evidence type="ECO:0000256" key="3">
    <source>
        <dbReference type="ARBA" id="ARBA00023012"/>
    </source>
</evidence>
<dbReference type="GO" id="GO:0005829">
    <property type="term" value="C:cytosol"/>
    <property type="evidence" value="ECO:0007669"/>
    <property type="project" value="TreeGrafter"/>
</dbReference>